<dbReference type="Proteomes" id="UP001497525">
    <property type="component" value="Unassembled WGS sequence"/>
</dbReference>
<evidence type="ECO:0000256" key="5">
    <source>
        <dbReference type="ARBA" id="ARBA00023274"/>
    </source>
</evidence>
<proteinExistence type="inferred from homology"/>
<dbReference type="SMART" id="SM01403">
    <property type="entry name" value="Ribosomal_S10"/>
    <property type="match status" value="1"/>
</dbReference>
<comment type="caution">
    <text evidence="9">The sequence shown here is derived from an EMBL/GenBank/DDBJ whole genome shotgun (WGS) entry which is preliminary data.</text>
</comment>
<dbReference type="GO" id="GO:0005763">
    <property type="term" value="C:mitochondrial small ribosomal subunit"/>
    <property type="evidence" value="ECO:0007669"/>
    <property type="project" value="InterPro"/>
</dbReference>
<keyword evidence="4" id="KW-0496">Mitochondrion</keyword>
<accession>A0AAV2T373</accession>
<reference evidence="9" key="1">
    <citation type="submission" date="2024-06" db="EMBL/GenBank/DDBJ databases">
        <authorList>
            <person name="Liu X."/>
            <person name="Lenzi L."/>
            <person name="Haldenby T S."/>
            <person name="Uol C."/>
        </authorList>
    </citation>
    <scope>NUCLEOTIDE SEQUENCE</scope>
</reference>
<protein>
    <recommendedName>
        <fullName evidence="6">Small ribosomal subunit protein uS10m</fullName>
    </recommendedName>
    <alternativeName>
        <fullName evidence="7">28S ribosomal protein S10, mitochondrial</fullName>
    </alternativeName>
</protein>
<evidence type="ECO:0000256" key="6">
    <source>
        <dbReference type="ARBA" id="ARBA00035261"/>
    </source>
</evidence>
<evidence type="ECO:0000256" key="3">
    <source>
        <dbReference type="ARBA" id="ARBA00022980"/>
    </source>
</evidence>
<evidence type="ECO:0000256" key="1">
    <source>
        <dbReference type="ARBA" id="ARBA00004173"/>
    </source>
</evidence>
<feature type="domain" description="Small ribosomal subunit protein uS10" evidence="8">
    <location>
        <begin position="50"/>
        <end position="147"/>
    </location>
</feature>
<comment type="subcellular location">
    <subcellularLocation>
        <location evidence="1">Mitochondrion</location>
    </subcellularLocation>
</comment>
<evidence type="ECO:0000256" key="4">
    <source>
        <dbReference type="ARBA" id="ARBA00023128"/>
    </source>
</evidence>
<name>A0AAV2T373_CALDB</name>
<dbReference type="PANTHER" id="PTHR13334:SF4">
    <property type="entry name" value="SMALL RIBOSOMAL SUBUNIT PROTEIN US10M"/>
    <property type="match status" value="1"/>
</dbReference>
<dbReference type="EMBL" id="CAXLJL010000078">
    <property type="protein sequence ID" value="CAL5130893.1"/>
    <property type="molecule type" value="Genomic_DNA"/>
</dbReference>
<dbReference type="InterPro" id="IPR027486">
    <property type="entry name" value="Ribosomal_uS10_dom"/>
</dbReference>
<gene>
    <name evidence="9" type="ORF">CDAUBV1_LOCUS3097</name>
</gene>
<keyword evidence="3" id="KW-0689">Ribosomal protein</keyword>
<evidence type="ECO:0000313" key="9">
    <source>
        <dbReference type="EMBL" id="CAL5130893.1"/>
    </source>
</evidence>
<keyword evidence="5" id="KW-0687">Ribonucleoprotein</keyword>
<comment type="similarity">
    <text evidence="2">Belongs to the universal ribosomal protein uS10 family.</text>
</comment>
<evidence type="ECO:0000259" key="8">
    <source>
        <dbReference type="SMART" id="SM01403"/>
    </source>
</evidence>
<dbReference type="InterPro" id="IPR040055">
    <property type="entry name" value="Ribosomal_uS10m"/>
</dbReference>
<organism evidence="9 10">
    <name type="scientific">Calicophoron daubneyi</name>
    <name type="common">Rumen fluke</name>
    <name type="synonym">Paramphistomum daubneyi</name>
    <dbReference type="NCBI Taxonomy" id="300641"/>
    <lineage>
        <taxon>Eukaryota</taxon>
        <taxon>Metazoa</taxon>
        <taxon>Spiralia</taxon>
        <taxon>Lophotrochozoa</taxon>
        <taxon>Platyhelminthes</taxon>
        <taxon>Trematoda</taxon>
        <taxon>Digenea</taxon>
        <taxon>Plagiorchiida</taxon>
        <taxon>Pronocephalata</taxon>
        <taxon>Paramphistomoidea</taxon>
        <taxon>Paramphistomidae</taxon>
        <taxon>Calicophoron</taxon>
    </lineage>
</organism>
<dbReference type="Pfam" id="PF00338">
    <property type="entry name" value="Ribosomal_S10"/>
    <property type="match status" value="1"/>
</dbReference>
<evidence type="ECO:0000256" key="7">
    <source>
        <dbReference type="ARBA" id="ARBA00035544"/>
    </source>
</evidence>
<dbReference type="SUPFAM" id="SSF54999">
    <property type="entry name" value="Ribosomal protein S10"/>
    <property type="match status" value="1"/>
</dbReference>
<sequence>MTSFVLRTLASVPKIFSPNSVFAARFSTIPTIPKEGDETSESDVLYKKITLVVKGHEPQVLNSYEVFVKEVCQNLALNLTAESRNRPVFTRLCLNKSPFIYKKHQRHYEFRTYYKYFTLDRITGCTADVFLEYVQRNLPEGMAMEVIRHRIEPLPDALQPVSSSVNTRTSENAKN</sequence>
<dbReference type="AlphaFoldDB" id="A0AAV2T373"/>
<dbReference type="PANTHER" id="PTHR13334">
    <property type="entry name" value="MITOCHONDRIAL 28S RIBOSOMAL PROTEIN S10"/>
    <property type="match status" value="1"/>
</dbReference>
<evidence type="ECO:0000313" key="10">
    <source>
        <dbReference type="Proteomes" id="UP001497525"/>
    </source>
</evidence>
<dbReference type="Gene3D" id="3.30.70.600">
    <property type="entry name" value="Ribosomal protein S10 domain"/>
    <property type="match status" value="1"/>
</dbReference>
<dbReference type="InterPro" id="IPR036838">
    <property type="entry name" value="Ribosomal_uS10_dom_sf"/>
</dbReference>
<evidence type="ECO:0000256" key="2">
    <source>
        <dbReference type="ARBA" id="ARBA00007102"/>
    </source>
</evidence>